<feature type="region of interest" description="Disordered" evidence="1">
    <location>
        <begin position="1"/>
        <end position="23"/>
    </location>
</feature>
<feature type="compositionally biased region" description="Basic residues" evidence="1">
    <location>
        <begin position="234"/>
        <end position="245"/>
    </location>
</feature>
<keyword evidence="3" id="KW-1185">Reference proteome</keyword>
<accession>A0A6A4GKV4</accession>
<feature type="compositionally biased region" description="Polar residues" evidence="1">
    <location>
        <begin position="178"/>
        <end position="187"/>
    </location>
</feature>
<feature type="region of interest" description="Disordered" evidence="1">
    <location>
        <begin position="158"/>
        <end position="266"/>
    </location>
</feature>
<evidence type="ECO:0000313" key="3">
    <source>
        <dbReference type="Proteomes" id="UP000799118"/>
    </source>
</evidence>
<organism evidence="2 3">
    <name type="scientific">Gymnopus androsaceus JB14</name>
    <dbReference type="NCBI Taxonomy" id="1447944"/>
    <lineage>
        <taxon>Eukaryota</taxon>
        <taxon>Fungi</taxon>
        <taxon>Dikarya</taxon>
        <taxon>Basidiomycota</taxon>
        <taxon>Agaricomycotina</taxon>
        <taxon>Agaricomycetes</taxon>
        <taxon>Agaricomycetidae</taxon>
        <taxon>Agaricales</taxon>
        <taxon>Marasmiineae</taxon>
        <taxon>Omphalotaceae</taxon>
        <taxon>Gymnopus</taxon>
    </lineage>
</organism>
<feature type="compositionally biased region" description="Basic and acidic residues" evidence="1">
    <location>
        <begin position="1"/>
        <end position="11"/>
    </location>
</feature>
<dbReference type="EMBL" id="ML769917">
    <property type="protein sequence ID" value="KAE9386056.1"/>
    <property type="molecule type" value="Genomic_DNA"/>
</dbReference>
<feature type="compositionally biased region" description="Low complexity" evidence="1">
    <location>
        <begin position="197"/>
        <end position="217"/>
    </location>
</feature>
<feature type="region of interest" description="Disordered" evidence="1">
    <location>
        <begin position="133"/>
        <end position="152"/>
    </location>
</feature>
<sequence length="453" mass="48507">MARPSRKDASELVHTPAYADSKSSEDREAFVAKSITRYLKRFPVLLAMDKDSTAELLSKVDDNALEIEDALPAGDFAEETRKWNKRHVKEEVLATMTPEVVIKARLTGVEVTKPRRCGAHILWAADNQEQMEELRREKAAQGTSLKAAADSSIASITQKPANSVSNSPPAPIVPPKVTTNASSTSIPTAVPKVNEHASSTNASSAPSASTAGPAGPAVTKHACAPNNVSTSVNKSKKKKNKKKKGLVGDASEDKGRKRGTSRGYEALTPEEQELWEDLSEEDYDTCMAKYEELLTGAALTSPEACQRAINTLPQLAQGFLDLITEYTGMTLGFWAAEPEPKYGGKPNVILTTAGPAGKFLCKVYSIEECHSHALNKDSVLRQEDVDNEGETADKAKNSVQVDLVKGWDGSEGQTTIPKGGNKALRGDCPGVLALSDTIGVGFNVFSMPPTASP</sequence>
<reference evidence="2" key="1">
    <citation type="journal article" date="2019" name="Environ. Microbiol.">
        <title>Fungal ecological strategies reflected in gene transcription - a case study of two litter decomposers.</title>
        <authorList>
            <person name="Barbi F."/>
            <person name="Kohler A."/>
            <person name="Barry K."/>
            <person name="Baskaran P."/>
            <person name="Daum C."/>
            <person name="Fauchery L."/>
            <person name="Ihrmark K."/>
            <person name="Kuo A."/>
            <person name="LaButti K."/>
            <person name="Lipzen A."/>
            <person name="Morin E."/>
            <person name="Grigoriev I.V."/>
            <person name="Henrissat B."/>
            <person name="Lindahl B."/>
            <person name="Martin F."/>
        </authorList>
    </citation>
    <scope>NUCLEOTIDE SEQUENCE</scope>
    <source>
        <strain evidence="2">JB14</strain>
    </source>
</reference>
<evidence type="ECO:0000313" key="2">
    <source>
        <dbReference type="EMBL" id="KAE9386056.1"/>
    </source>
</evidence>
<evidence type="ECO:0000256" key="1">
    <source>
        <dbReference type="SAM" id="MobiDB-lite"/>
    </source>
</evidence>
<gene>
    <name evidence="2" type="ORF">BT96DRAFT_949399</name>
</gene>
<name>A0A6A4GKV4_9AGAR</name>
<protein>
    <submittedName>
        <fullName evidence="2">Uncharacterized protein</fullName>
    </submittedName>
</protein>
<proteinExistence type="predicted"/>
<dbReference type="AlphaFoldDB" id="A0A6A4GKV4"/>
<dbReference type="Proteomes" id="UP000799118">
    <property type="component" value="Unassembled WGS sequence"/>
</dbReference>
<dbReference type="OrthoDB" id="3033067at2759"/>